<feature type="non-terminal residue" evidence="2">
    <location>
        <position position="1"/>
    </location>
</feature>
<evidence type="ECO:0000313" key="2">
    <source>
        <dbReference type="EMBL" id="CAF1142498.1"/>
    </source>
</evidence>
<evidence type="ECO:0000256" key="1">
    <source>
        <dbReference type="SAM" id="MobiDB-lite"/>
    </source>
</evidence>
<proteinExistence type="predicted"/>
<comment type="caution">
    <text evidence="2">The sequence shown here is derived from an EMBL/GenBank/DDBJ whole genome shotgun (WGS) entry which is preliminary data.</text>
</comment>
<name>A0A814S5M7_9BILA</name>
<accession>A0A814S5M7</accession>
<organism evidence="2 3">
    <name type="scientific">Brachionus calyciflorus</name>
    <dbReference type="NCBI Taxonomy" id="104777"/>
    <lineage>
        <taxon>Eukaryota</taxon>
        <taxon>Metazoa</taxon>
        <taxon>Spiralia</taxon>
        <taxon>Gnathifera</taxon>
        <taxon>Rotifera</taxon>
        <taxon>Eurotatoria</taxon>
        <taxon>Monogononta</taxon>
        <taxon>Pseudotrocha</taxon>
        <taxon>Ploima</taxon>
        <taxon>Brachionidae</taxon>
        <taxon>Brachionus</taxon>
    </lineage>
</organism>
<evidence type="ECO:0000313" key="3">
    <source>
        <dbReference type="Proteomes" id="UP000663879"/>
    </source>
</evidence>
<dbReference type="EMBL" id="CAJNOC010010724">
    <property type="protein sequence ID" value="CAF1142498.1"/>
    <property type="molecule type" value="Genomic_DNA"/>
</dbReference>
<feature type="region of interest" description="Disordered" evidence="1">
    <location>
        <begin position="1"/>
        <end position="39"/>
    </location>
</feature>
<keyword evidence="3" id="KW-1185">Reference proteome</keyword>
<dbReference type="Proteomes" id="UP000663879">
    <property type="component" value="Unassembled WGS sequence"/>
</dbReference>
<sequence length="39" mass="4321">YSKEETFAYLTKRGPKGGRERKAEGALVPANSEPVKKIN</sequence>
<dbReference type="AlphaFoldDB" id="A0A814S5M7"/>
<reference evidence="2" key="1">
    <citation type="submission" date="2021-02" db="EMBL/GenBank/DDBJ databases">
        <authorList>
            <person name="Nowell W R."/>
        </authorList>
    </citation>
    <scope>NUCLEOTIDE SEQUENCE</scope>
    <source>
        <strain evidence="2">Ploen Becks lab</strain>
    </source>
</reference>
<gene>
    <name evidence="2" type="ORF">OXX778_LOCUS22955</name>
</gene>
<protein>
    <submittedName>
        <fullName evidence="2">Uncharacterized protein</fullName>
    </submittedName>
</protein>